<keyword evidence="1" id="KW-1133">Transmembrane helix</keyword>
<dbReference type="EMBL" id="BLKM01000434">
    <property type="protein sequence ID" value="GFG33522.1"/>
    <property type="molecule type" value="Genomic_DNA"/>
</dbReference>
<name>A0A6L2PQR8_COPFO</name>
<sequence length="242" mass="28020">MEEAEQRLQEIFGRAEKLGVPPKDFVRLGAVKKLLSKRQQSSHHAVFPVLAGILSVTLALVYYLGLHTHHGFSRAWLKWHHQDIYDSMCTVSMPDQLLKVFRPPVDCSMCQGINLIEKVARITPSQFEETYAYSGRPVVIVDAMENWTAQHVFSFQFFKGVYEESLEHWTLQSGCQFFPYETEFTHLREVFNMSRLFCWLQYVTDPLRIPAGEVPILTIKLQPFVVLFSLQLAARTEYRSTT</sequence>
<keyword evidence="3" id="KW-1185">Reference proteome</keyword>
<evidence type="ECO:0000256" key="1">
    <source>
        <dbReference type="SAM" id="Phobius"/>
    </source>
</evidence>
<evidence type="ECO:0000313" key="3">
    <source>
        <dbReference type="Proteomes" id="UP000502823"/>
    </source>
</evidence>
<reference evidence="3" key="1">
    <citation type="submission" date="2020-01" db="EMBL/GenBank/DDBJ databases">
        <title>Draft genome sequence of the Termite Coptotermes fromosanus.</title>
        <authorList>
            <person name="Itakura S."/>
            <person name="Yosikawa Y."/>
            <person name="Umezawa K."/>
        </authorList>
    </citation>
    <scope>NUCLEOTIDE SEQUENCE [LARGE SCALE GENOMIC DNA]</scope>
</reference>
<keyword evidence="1" id="KW-0472">Membrane</keyword>
<proteinExistence type="predicted"/>
<dbReference type="AlphaFoldDB" id="A0A6L2PQR8"/>
<gene>
    <name evidence="2" type="ORF">Cfor_02428</name>
</gene>
<feature type="transmembrane region" description="Helical" evidence="1">
    <location>
        <begin position="45"/>
        <end position="65"/>
    </location>
</feature>
<organism evidence="2 3">
    <name type="scientific">Coptotermes formosanus</name>
    <name type="common">Formosan subterranean termite</name>
    <dbReference type="NCBI Taxonomy" id="36987"/>
    <lineage>
        <taxon>Eukaryota</taxon>
        <taxon>Metazoa</taxon>
        <taxon>Ecdysozoa</taxon>
        <taxon>Arthropoda</taxon>
        <taxon>Hexapoda</taxon>
        <taxon>Insecta</taxon>
        <taxon>Pterygota</taxon>
        <taxon>Neoptera</taxon>
        <taxon>Polyneoptera</taxon>
        <taxon>Dictyoptera</taxon>
        <taxon>Blattodea</taxon>
        <taxon>Blattoidea</taxon>
        <taxon>Termitoidae</taxon>
        <taxon>Rhinotermitidae</taxon>
        <taxon>Coptotermes</taxon>
    </lineage>
</organism>
<evidence type="ECO:0000313" key="2">
    <source>
        <dbReference type="EMBL" id="GFG33522.1"/>
    </source>
</evidence>
<dbReference type="OrthoDB" id="8187601at2759"/>
<protein>
    <submittedName>
        <fullName evidence="2">Uncharacterized protein</fullName>
    </submittedName>
</protein>
<dbReference type="InParanoid" id="A0A6L2PQR8"/>
<accession>A0A6L2PQR8</accession>
<dbReference type="Proteomes" id="UP000502823">
    <property type="component" value="Unassembled WGS sequence"/>
</dbReference>
<comment type="caution">
    <text evidence="2">The sequence shown here is derived from an EMBL/GenBank/DDBJ whole genome shotgun (WGS) entry which is preliminary data.</text>
</comment>
<keyword evidence="1" id="KW-0812">Transmembrane</keyword>
<dbReference type="SUPFAM" id="SSF51197">
    <property type="entry name" value="Clavaminate synthase-like"/>
    <property type="match status" value="1"/>
</dbReference>
<dbReference type="Gene3D" id="2.60.120.650">
    <property type="entry name" value="Cupin"/>
    <property type="match status" value="1"/>
</dbReference>